<dbReference type="Gene3D" id="3.40.640.10">
    <property type="entry name" value="Type I PLP-dependent aspartate aminotransferase-like (Major domain)"/>
    <property type="match status" value="1"/>
</dbReference>
<dbReference type="InterPro" id="IPR000653">
    <property type="entry name" value="DegT/StrS_aminotransferase"/>
</dbReference>
<protein>
    <submittedName>
        <fullName evidence="4">Aminotransferase</fullName>
    </submittedName>
</protein>
<dbReference type="PANTHER" id="PTHR30244">
    <property type="entry name" value="TRANSAMINASE"/>
    <property type="match status" value="1"/>
</dbReference>
<dbReference type="Gene3D" id="3.90.1150.10">
    <property type="entry name" value="Aspartate Aminotransferase, domain 1"/>
    <property type="match status" value="1"/>
</dbReference>
<dbReference type="PIRSF" id="PIRSF000390">
    <property type="entry name" value="PLP_StrS"/>
    <property type="match status" value="1"/>
</dbReference>
<evidence type="ECO:0000313" key="4">
    <source>
        <dbReference type="EMBL" id="OGN33578.1"/>
    </source>
</evidence>
<reference evidence="4 5" key="1">
    <citation type="journal article" date="2016" name="Nat. Commun.">
        <title>Thousands of microbial genomes shed light on interconnected biogeochemical processes in an aquifer system.</title>
        <authorList>
            <person name="Anantharaman K."/>
            <person name="Brown C.T."/>
            <person name="Hug L.A."/>
            <person name="Sharon I."/>
            <person name="Castelle C.J."/>
            <person name="Probst A.J."/>
            <person name="Thomas B.C."/>
            <person name="Singh A."/>
            <person name="Wilkins M.J."/>
            <person name="Karaoz U."/>
            <person name="Brodie E.L."/>
            <person name="Williams K.H."/>
            <person name="Hubbard S.S."/>
            <person name="Banfield J.F."/>
        </authorList>
    </citation>
    <scope>NUCLEOTIDE SEQUENCE [LARGE SCALE GENOMIC DNA]</scope>
</reference>
<dbReference type="EMBL" id="MGKY01000015">
    <property type="protein sequence ID" value="OGN33578.1"/>
    <property type="molecule type" value="Genomic_DNA"/>
</dbReference>
<organism evidence="4 5">
    <name type="scientific">Candidatus Yanofskybacteria bacterium RIFCSPLOWO2_12_FULL_43_11b</name>
    <dbReference type="NCBI Taxonomy" id="1802710"/>
    <lineage>
        <taxon>Bacteria</taxon>
        <taxon>Candidatus Yanofskyibacteriota</taxon>
    </lineage>
</organism>
<evidence type="ECO:0000256" key="3">
    <source>
        <dbReference type="RuleBase" id="RU004508"/>
    </source>
</evidence>
<dbReference type="InterPro" id="IPR015424">
    <property type="entry name" value="PyrdxlP-dep_Trfase"/>
</dbReference>
<dbReference type="GO" id="GO:0030170">
    <property type="term" value="F:pyridoxal phosphate binding"/>
    <property type="evidence" value="ECO:0007669"/>
    <property type="project" value="TreeGrafter"/>
</dbReference>
<accession>A0A1F8H946</accession>
<evidence type="ECO:0000256" key="1">
    <source>
        <dbReference type="PIRSR" id="PIRSR000390-1"/>
    </source>
</evidence>
<proteinExistence type="inferred from homology"/>
<dbReference type="InterPro" id="IPR015422">
    <property type="entry name" value="PyrdxlP-dep_Trfase_small"/>
</dbReference>
<keyword evidence="4" id="KW-0808">Transferase</keyword>
<dbReference type="PANTHER" id="PTHR30244:SF34">
    <property type="entry name" value="DTDP-4-AMINO-4,6-DIDEOXYGALACTOSE TRANSAMINASE"/>
    <property type="match status" value="1"/>
</dbReference>
<dbReference type="CDD" id="cd00616">
    <property type="entry name" value="AHBA_syn"/>
    <property type="match status" value="1"/>
</dbReference>
<name>A0A1F8H946_9BACT</name>
<keyword evidence="4" id="KW-0032">Aminotransferase</keyword>
<dbReference type="Proteomes" id="UP000177745">
    <property type="component" value="Unassembled WGS sequence"/>
</dbReference>
<gene>
    <name evidence="4" type="ORF">A3G51_02775</name>
</gene>
<dbReference type="GO" id="GO:0008483">
    <property type="term" value="F:transaminase activity"/>
    <property type="evidence" value="ECO:0007669"/>
    <property type="project" value="UniProtKB-KW"/>
</dbReference>
<comment type="caution">
    <text evidence="4">The sequence shown here is derived from an EMBL/GenBank/DDBJ whole genome shotgun (WGS) entry which is preliminary data.</text>
</comment>
<dbReference type="InterPro" id="IPR015421">
    <property type="entry name" value="PyrdxlP-dep_Trfase_major"/>
</dbReference>
<dbReference type="Pfam" id="PF01041">
    <property type="entry name" value="DegT_DnrJ_EryC1"/>
    <property type="match status" value="1"/>
</dbReference>
<dbReference type="GO" id="GO:0000271">
    <property type="term" value="P:polysaccharide biosynthetic process"/>
    <property type="evidence" value="ECO:0007669"/>
    <property type="project" value="TreeGrafter"/>
</dbReference>
<feature type="modified residue" description="N6-(pyridoxal phosphate)lysine" evidence="2">
    <location>
        <position position="183"/>
    </location>
</feature>
<dbReference type="AlphaFoldDB" id="A0A1F8H946"/>
<evidence type="ECO:0000313" key="5">
    <source>
        <dbReference type="Proteomes" id="UP000177745"/>
    </source>
</evidence>
<feature type="active site" description="Proton acceptor" evidence="1">
    <location>
        <position position="183"/>
    </location>
</feature>
<sequence length="362" mass="40373">MSKTINQMEPWYGKEEKKAILEYLNSGGWLMEFKKTEEFEKMICDYTGAKYCSVVSNGTISLFLALKALGIKDGDEVIVPDYTMIATPNTVVMAGARPVFVDVDETFCLNPDLVSKAITSKTKAIIHVSINGRAGGFDKLRSVCKKKKIYLIEDAAQSLGSFHKGKHLGRFGEFGSFSFSVPKIITTGQGGALITDSKELYEKVEKLKDFGRVKSGVDSHDAMGWNFKFTDLQAVLGIEQMKKLPGRAKRKKAMLALYHKLLKDVKEIKFIETSSGTSPWFIDVLVPDPKALQSYLKERGIGSRLFYPAIHTQPIYETVKGKFPVATSIGNHGLWLPSSSFLKDSDIKFICKEISGFYKLLK</sequence>
<keyword evidence="2 3" id="KW-0663">Pyridoxal phosphate</keyword>
<evidence type="ECO:0000256" key="2">
    <source>
        <dbReference type="PIRSR" id="PIRSR000390-2"/>
    </source>
</evidence>
<comment type="similarity">
    <text evidence="3">Belongs to the DegT/DnrJ/EryC1 family.</text>
</comment>
<dbReference type="SUPFAM" id="SSF53383">
    <property type="entry name" value="PLP-dependent transferases"/>
    <property type="match status" value="1"/>
</dbReference>